<dbReference type="Pfam" id="PF06980">
    <property type="entry name" value="DUF1302"/>
    <property type="match status" value="1"/>
</dbReference>
<dbReference type="STRING" id="490188.SAMN04488068_2655"/>
<sequence>MRSRHLQTVTQRCMLLALSLVAGAAQAQSANTGQWYGVDYTFSGNLRLDQALSTSDTENPFNQRGNLFNGVPVERNSVIGVQDTATRNGVPADNDLNLQLLRGELNAKFGLTSSLALVAKLRGVWDPTRYQEFDPGAVDSVAAGRLYGRPNYFDYDAEGQAHPNPLEWSGREGMVDLPALFFEYNRGPLNLRAGNQQIAWGQAIFFRVLDVANGLDLRRHSALDLAPEEFSDKRVPALGLRGSLQINDQWLLDSFVQKFQPTVQSNPNTPYNAIASQFTVHDQFGAYDSKFNAGLRLKGDFGPVGVQAIAVRRYNPDGVYRWTESGVNRDLPGAPGSGAVLAQTPFEVDSTGVWSAEEWFTYAAMSRLDGTQGLNSAVNEFPAAALLGAFPVATRDQAAQELDLFFQLSGSGLRGHLAREYVRETNLGAGASYVVSASPGSLLDQLIINVETLYTPDRAFTNPSLSRDYLRQDEWTTALVMEKYQRFAESLPATYLVAQWLHKTRSDLFGRSLEGMGGDPDRTPTGYSGGFDAVVLALQQPFANLIWRADLALLYDTKGGLLAQPALRWKPNTEFTVEAFYNYVNGSLHGNPNNNTLSTFSYADELTLRLGYQF</sequence>
<keyword evidence="1" id="KW-0732">Signal</keyword>
<feature type="signal peptide" evidence="1">
    <location>
        <begin position="1"/>
        <end position="27"/>
    </location>
</feature>
<evidence type="ECO:0008006" key="4">
    <source>
        <dbReference type="Google" id="ProtNLM"/>
    </source>
</evidence>
<dbReference type="InterPro" id="IPR010727">
    <property type="entry name" value="DUF1302"/>
</dbReference>
<feature type="chain" id="PRO_5013336563" description="Decaheme-associated outer membrane protein, MtrB/PioB family" evidence="1">
    <location>
        <begin position="28"/>
        <end position="614"/>
    </location>
</feature>
<name>A0A1M5QKL5_9GAMM</name>
<proteinExistence type="predicted"/>
<dbReference type="AlphaFoldDB" id="A0A1M5QKL5"/>
<keyword evidence="3" id="KW-1185">Reference proteome</keyword>
<evidence type="ECO:0000313" key="3">
    <source>
        <dbReference type="Proteomes" id="UP000199758"/>
    </source>
</evidence>
<dbReference type="Proteomes" id="UP000199758">
    <property type="component" value="Unassembled WGS sequence"/>
</dbReference>
<accession>A0A1M5QKL5</accession>
<protein>
    <recommendedName>
        <fullName evidence="4">Decaheme-associated outer membrane protein, MtrB/PioB family</fullName>
    </recommendedName>
</protein>
<dbReference type="EMBL" id="FQWZ01000006">
    <property type="protein sequence ID" value="SHH14143.1"/>
    <property type="molecule type" value="Genomic_DNA"/>
</dbReference>
<reference evidence="2 3" key="1">
    <citation type="submission" date="2016-11" db="EMBL/GenBank/DDBJ databases">
        <authorList>
            <person name="Jaros S."/>
            <person name="Januszkiewicz K."/>
            <person name="Wedrychowicz H."/>
        </authorList>
    </citation>
    <scope>NUCLEOTIDE SEQUENCE [LARGE SCALE GENOMIC DNA]</scope>
    <source>
        <strain evidence="2 3">CGMCC 1.7049</strain>
    </source>
</reference>
<dbReference type="RefSeq" id="WP_072898143.1">
    <property type="nucleotide sequence ID" value="NZ_FQWZ01000006.1"/>
</dbReference>
<evidence type="ECO:0000313" key="2">
    <source>
        <dbReference type="EMBL" id="SHH14143.1"/>
    </source>
</evidence>
<dbReference type="OrthoDB" id="9769143at2"/>
<evidence type="ECO:0000256" key="1">
    <source>
        <dbReference type="SAM" id="SignalP"/>
    </source>
</evidence>
<gene>
    <name evidence="2" type="ORF">SAMN04488068_2655</name>
</gene>
<organism evidence="2 3">
    <name type="scientific">Hydrocarboniphaga daqingensis</name>
    <dbReference type="NCBI Taxonomy" id="490188"/>
    <lineage>
        <taxon>Bacteria</taxon>
        <taxon>Pseudomonadati</taxon>
        <taxon>Pseudomonadota</taxon>
        <taxon>Gammaproteobacteria</taxon>
        <taxon>Nevskiales</taxon>
        <taxon>Nevskiaceae</taxon>
        <taxon>Hydrocarboniphaga</taxon>
    </lineage>
</organism>